<dbReference type="InterPro" id="IPR039650">
    <property type="entry name" value="HdrA-like"/>
</dbReference>
<keyword evidence="8" id="KW-1185">Reference proteome</keyword>
<name>A0A7G5E1Z3_9SPHI</name>
<keyword evidence="4" id="KW-0408">Iron</keyword>
<evidence type="ECO:0000256" key="6">
    <source>
        <dbReference type="SAM" id="SignalP"/>
    </source>
</evidence>
<evidence type="ECO:0000256" key="1">
    <source>
        <dbReference type="ARBA" id="ARBA00022485"/>
    </source>
</evidence>
<dbReference type="Pfam" id="PF12831">
    <property type="entry name" value="FAD_oxidored"/>
    <property type="match status" value="1"/>
</dbReference>
<evidence type="ECO:0000256" key="5">
    <source>
        <dbReference type="ARBA" id="ARBA00023014"/>
    </source>
</evidence>
<proteinExistence type="predicted"/>
<dbReference type="GO" id="GO:0046872">
    <property type="term" value="F:metal ion binding"/>
    <property type="evidence" value="ECO:0007669"/>
    <property type="project" value="UniProtKB-KW"/>
</dbReference>
<protein>
    <submittedName>
        <fullName evidence="7">FAD-dependent oxidoreductase</fullName>
    </submittedName>
</protein>
<dbReference type="PANTHER" id="PTHR43498">
    <property type="entry name" value="FERREDOXIN:COB-COM HETERODISULFIDE REDUCTASE SUBUNIT A"/>
    <property type="match status" value="1"/>
</dbReference>
<dbReference type="GO" id="GO:0016491">
    <property type="term" value="F:oxidoreductase activity"/>
    <property type="evidence" value="ECO:0007669"/>
    <property type="project" value="UniProtKB-KW"/>
</dbReference>
<evidence type="ECO:0000256" key="4">
    <source>
        <dbReference type="ARBA" id="ARBA00023004"/>
    </source>
</evidence>
<reference evidence="7 8" key="1">
    <citation type="journal article" date="2020" name="G3 (Bethesda)">
        <title>CeMbio - The Caenorhabditis elegans Microbiome Resource.</title>
        <authorList>
            <person name="Dirksen P."/>
            <person name="Assie A."/>
            <person name="Zimmermann J."/>
            <person name="Zhang F."/>
            <person name="Tietje A.M."/>
            <person name="Marsh S.A."/>
            <person name="Felix M.A."/>
            <person name="Shapira M."/>
            <person name="Kaleta C."/>
            <person name="Schulenburg H."/>
            <person name="Samuel B."/>
        </authorList>
    </citation>
    <scope>NUCLEOTIDE SEQUENCE [LARGE SCALE GENOMIC DNA]</scope>
    <source>
        <strain evidence="7 8">BIGb0170</strain>
    </source>
</reference>
<dbReference type="Gene3D" id="3.50.50.60">
    <property type="entry name" value="FAD/NAD(P)-binding domain"/>
    <property type="match status" value="1"/>
</dbReference>
<dbReference type="RefSeq" id="WP_159732272.1">
    <property type="nucleotide sequence ID" value="NZ_CP058555.1"/>
</dbReference>
<keyword evidence="5" id="KW-0411">Iron-sulfur</keyword>
<feature type="chain" id="PRO_5028944929" evidence="6">
    <location>
        <begin position="22"/>
        <end position="549"/>
    </location>
</feature>
<evidence type="ECO:0000256" key="2">
    <source>
        <dbReference type="ARBA" id="ARBA00022723"/>
    </source>
</evidence>
<keyword evidence="3" id="KW-0560">Oxidoreductase</keyword>
<dbReference type="EMBL" id="CP058555">
    <property type="protein sequence ID" value="QMV68018.1"/>
    <property type="molecule type" value="Genomic_DNA"/>
</dbReference>
<dbReference type="PANTHER" id="PTHR43498:SF1">
    <property type="entry name" value="COB--COM HETERODISULFIDE REDUCTASE IRON-SULFUR SUBUNIT A"/>
    <property type="match status" value="1"/>
</dbReference>
<evidence type="ECO:0000313" key="8">
    <source>
        <dbReference type="Proteomes" id="UP000515450"/>
    </source>
</evidence>
<dbReference type="GO" id="GO:0051539">
    <property type="term" value="F:4 iron, 4 sulfur cluster binding"/>
    <property type="evidence" value="ECO:0007669"/>
    <property type="project" value="UniProtKB-KW"/>
</dbReference>
<accession>A0A7G5E1Z3</accession>
<gene>
    <name evidence="7" type="ORF">HS960_10265</name>
</gene>
<evidence type="ECO:0000256" key="3">
    <source>
        <dbReference type="ARBA" id="ARBA00023002"/>
    </source>
</evidence>
<organism evidence="7 8">
    <name type="scientific">Sphingobacterium paramultivorum</name>
    <dbReference type="NCBI Taxonomy" id="2886510"/>
    <lineage>
        <taxon>Bacteria</taxon>
        <taxon>Pseudomonadati</taxon>
        <taxon>Bacteroidota</taxon>
        <taxon>Sphingobacteriia</taxon>
        <taxon>Sphingobacteriales</taxon>
        <taxon>Sphingobacteriaceae</taxon>
        <taxon>Sphingobacterium</taxon>
    </lineage>
</organism>
<dbReference type="Proteomes" id="UP000515450">
    <property type="component" value="Chromosome"/>
</dbReference>
<keyword evidence="6" id="KW-0732">Signal</keyword>
<dbReference type="InterPro" id="IPR036188">
    <property type="entry name" value="FAD/NAD-bd_sf"/>
</dbReference>
<keyword evidence="2" id="KW-0479">Metal-binding</keyword>
<evidence type="ECO:0000313" key="7">
    <source>
        <dbReference type="EMBL" id="QMV68018.1"/>
    </source>
</evidence>
<keyword evidence="1" id="KW-0004">4Fe-4S</keyword>
<dbReference type="SUPFAM" id="SSF51905">
    <property type="entry name" value="FAD/NAD(P)-binding domain"/>
    <property type="match status" value="1"/>
</dbReference>
<sequence length="549" mass="61600">MKKIKIGLKLALVFAFMQVEAQHVAKKVDVVIYGGTPAAITAALEVKQAGKSVVVLSPDRHLGGLSSGGLGFTDTGNKAVIGGFAKKFYQDVYDHYSQGSSWNWQSRASFGNRGQGTVAMDSEHGTMWIFEPHVAEGIFDTWVRDYQIDVVREAYLDRQESAIKKEGTAIKSIKTLDGTVYEAKIFIDATYEGDLMALAKVSYTIGREANKTYGERWNGVQTGVFQHRHHFIAKISPYKREGDTNSGLVFGVSAEDPGQYGTADQKLQAYCFRMCLTNDARNRKPFAQPRDYDPQHYVLLQRLFRAGWDEAFQKFDLVPNHKTDANNHGPFSTDFIGMNYNYPEASYAERKSIIEAHHHYQQGLYYFMANDPTVPFAIRTRMAEWGVAKDEFKDNDNWPFQLYIREARRMIGQYVTTEHNILGKCRVEDPIGMGSYTLDSHNVQRYVTKEGYVQNEGDIGVQVPKPYAISYGSIIPKSDECTNLLVPVCVSSSHIAFGSIRMEPVFMVLGQSAGAAAVLAIDNDHVVQHVDYGLLKKQLLKVGQVLEQK</sequence>
<dbReference type="AlphaFoldDB" id="A0A7G5E1Z3"/>
<feature type="signal peptide" evidence="6">
    <location>
        <begin position="1"/>
        <end position="21"/>
    </location>
</feature>